<dbReference type="EC" id="3.4.16.4" evidence="4"/>
<dbReference type="PANTHER" id="PTHR30023:SF0">
    <property type="entry name" value="PENICILLIN-SENSITIVE CARBOXYPEPTIDASE A"/>
    <property type="match status" value="1"/>
</dbReference>
<keyword evidence="4" id="KW-0121">Carboxypeptidase</keyword>
<protein>
    <submittedName>
        <fullName evidence="4">D-alanyl-D-alanine carboxypeptidase/D-alanyl-D-alanine-endopeptidase</fullName>
        <ecNumber evidence="4">3.4.16.4</ecNumber>
    </submittedName>
</protein>
<keyword evidence="5" id="KW-1185">Reference proteome</keyword>
<dbReference type="Gene3D" id="3.40.710.10">
    <property type="entry name" value="DD-peptidase/beta-lactamase superfamily"/>
    <property type="match status" value="2"/>
</dbReference>
<dbReference type="Gene3D" id="3.50.80.20">
    <property type="entry name" value="D-Ala-D-Ala carboxypeptidase C, peptidase S13"/>
    <property type="match status" value="1"/>
</dbReference>
<dbReference type="PROSITE" id="PS51318">
    <property type="entry name" value="TAT"/>
    <property type="match status" value="1"/>
</dbReference>
<dbReference type="Proteomes" id="UP001348149">
    <property type="component" value="Unassembled WGS sequence"/>
</dbReference>
<reference evidence="4 5" key="1">
    <citation type="submission" date="2024-01" db="EMBL/GenBank/DDBJ databases">
        <title>Mesobacterium rodlantinim sp. nov., isolated from shallow sea hydrothermal systems off Kueishantao Island.</title>
        <authorList>
            <person name="Su Z."/>
            <person name="Tang K."/>
        </authorList>
    </citation>
    <scope>NUCLEOTIDE SEQUENCE [LARGE SCALE GENOMIC DNA]</scope>
    <source>
        <strain evidence="4 5">TK19101</strain>
    </source>
</reference>
<dbReference type="InterPro" id="IPR012338">
    <property type="entry name" value="Beta-lactam/transpept-like"/>
</dbReference>
<dbReference type="InterPro" id="IPR006311">
    <property type="entry name" value="TAT_signal"/>
</dbReference>
<dbReference type="GO" id="GO:0009002">
    <property type="term" value="F:serine-type D-Ala-D-Ala carboxypeptidase activity"/>
    <property type="evidence" value="ECO:0007669"/>
    <property type="project" value="UniProtKB-EC"/>
</dbReference>
<name>A0ABU6HHY5_9RHOB</name>
<proteinExistence type="inferred from homology"/>
<sequence>MTYRISRRFFLTSAASFAALPACANAPDRSLRPEARGAGFHKKAVNGAEALVEKAELGGKVAFSVVDAQSGLVLEQREAQTGLPPASVAKALTACYALTVLGPGHHFVTRLIATGGVSGGVVQGDLVLAGGGDPTLDTDALAGLAARLKAAGVTGVKGRFLVWGGALPFVRGIDREQPDHVGYNPAVSGLNLNYNRVHFEWRKAGSGWNVTLDARSEKYRPDVRMARMEIVSRNVPIYTYKDAGGRDDWTVASGALGKGGARWLPVRKPELYAGEVFQTFAGAQGLRLPAPKLAQSLPDGAELARHESEPLRIVLRDMLKYSTNITAEAVGMTATIKRTGRPATLRASANEMNRWAKETLGMHDVALVDHSGLGDASRMTATDMTTALISAHRRMGIKAILKDIPMRDAKRKVIKDHPVKVHAKTGTLNFVSGLAGFIDATDGTEMAFAIFCADIPRRNKLTLAERERPDGAKGWNTRAKVLQQDLIDRWSVLYGS</sequence>
<dbReference type="EMBL" id="JAYLLH010000016">
    <property type="protein sequence ID" value="MEC3862063.1"/>
    <property type="molecule type" value="Genomic_DNA"/>
</dbReference>
<evidence type="ECO:0000256" key="3">
    <source>
        <dbReference type="SAM" id="SignalP"/>
    </source>
</evidence>
<dbReference type="PRINTS" id="PR00922">
    <property type="entry name" value="DADACBPTASE3"/>
</dbReference>
<evidence type="ECO:0000313" key="4">
    <source>
        <dbReference type="EMBL" id="MEC3862063.1"/>
    </source>
</evidence>
<gene>
    <name evidence="4" type="primary">dacB</name>
    <name evidence="4" type="ORF">VK792_12275</name>
</gene>
<feature type="signal peptide" evidence="3">
    <location>
        <begin position="1"/>
        <end position="24"/>
    </location>
</feature>
<accession>A0ABU6HHY5</accession>
<keyword evidence="3" id="KW-0732">Signal</keyword>
<dbReference type="Pfam" id="PF02113">
    <property type="entry name" value="Peptidase_S13"/>
    <property type="match status" value="1"/>
</dbReference>
<dbReference type="RefSeq" id="WP_326297799.1">
    <property type="nucleotide sequence ID" value="NZ_JAYLLH010000016.1"/>
</dbReference>
<dbReference type="InterPro" id="IPR000667">
    <property type="entry name" value="Peptidase_S13"/>
</dbReference>
<keyword evidence="2 4" id="KW-0378">Hydrolase</keyword>
<comment type="similarity">
    <text evidence="1">Belongs to the peptidase S13 family.</text>
</comment>
<feature type="chain" id="PRO_5046472916" evidence="3">
    <location>
        <begin position="25"/>
        <end position="496"/>
    </location>
</feature>
<dbReference type="PANTHER" id="PTHR30023">
    <property type="entry name" value="D-ALANYL-D-ALANINE CARBOXYPEPTIDASE"/>
    <property type="match status" value="1"/>
</dbReference>
<keyword evidence="4" id="KW-0645">Protease</keyword>
<comment type="caution">
    <text evidence="4">The sequence shown here is derived from an EMBL/GenBank/DDBJ whole genome shotgun (WGS) entry which is preliminary data.</text>
</comment>
<dbReference type="SUPFAM" id="SSF56601">
    <property type="entry name" value="beta-lactamase/transpeptidase-like"/>
    <property type="match status" value="1"/>
</dbReference>
<evidence type="ECO:0000313" key="5">
    <source>
        <dbReference type="Proteomes" id="UP001348149"/>
    </source>
</evidence>
<dbReference type="NCBIfam" id="TIGR00666">
    <property type="entry name" value="PBP4"/>
    <property type="match status" value="1"/>
</dbReference>
<organism evidence="4 5">
    <name type="scientific">Mesobacterium hydrothermale</name>
    <dbReference type="NCBI Taxonomy" id="3111907"/>
    <lineage>
        <taxon>Bacteria</taxon>
        <taxon>Pseudomonadati</taxon>
        <taxon>Pseudomonadota</taxon>
        <taxon>Alphaproteobacteria</taxon>
        <taxon>Rhodobacterales</taxon>
        <taxon>Roseobacteraceae</taxon>
        <taxon>Mesobacterium</taxon>
    </lineage>
</organism>
<evidence type="ECO:0000256" key="1">
    <source>
        <dbReference type="ARBA" id="ARBA00006096"/>
    </source>
</evidence>
<evidence type="ECO:0000256" key="2">
    <source>
        <dbReference type="ARBA" id="ARBA00022801"/>
    </source>
</evidence>